<dbReference type="STRING" id="2074.BG845_05934"/>
<proteinExistence type="predicted"/>
<feature type="transmembrane region" description="Helical" evidence="1">
    <location>
        <begin position="360"/>
        <end position="382"/>
    </location>
</feature>
<dbReference type="InterPro" id="IPR036259">
    <property type="entry name" value="MFS_trans_sf"/>
</dbReference>
<feature type="transmembrane region" description="Helical" evidence="1">
    <location>
        <begin position="62"/>
        <end position="80"/>
    </location>
</feature>
<feature type="transmembrane region" description="Helical" evidence="1">
    <location>
        <begin position="172"/>
        <end position="193"/>
    </location>
</feature>
<dbReference type="OrthoDB" id="9797953at2"/>
<feature type="transmembrane region" description="Helical" evidence="1">
    <location>
        <begin position="139"/>
        <end position="160"/>
    </location>
</feature>
<accession>A0A1Y2MKT6</accession>
<dbReference type="InterPro" id="IPR010645">
    <property type="entry name" value="MFS_4"/>
</dbReference>
<feature type="transmembrane region" description="Helical" evidence="1">
    <location>
        <begin position="214"/>
        <end position="240"/>
    </location>
</feature>
<feature type="transmembrane region" description="Helical" evidence="1">
    <location>
        <begin position="87"/>
        <end position="103"/>
    </location>
</feature>
<feature type="transmembrane region" description="Helical" evidence="1">
    <location>
        <begin position="329"/>
        <end position="348"/>
    </location>
</feature>
<dbReference type="Proteomes" id="UP000194360">
    <property type="component" value="Unassembled WGS sequence"/>
</dbReference>
<feature type="transmembrane region" description="Helical" evidence="1">
    <location>
        <begin position="246"/>
        <end position="266"/>
    </location>
</feature>
<keyword evidence="3" id="KW-1185">Reference proteome</keyword>
<organism evidence="2 3">
    <name type="scientific">Pseudonocardia autotrophica</name>
    <name type="common">Amycolata autotrophica</name>
    <name type="synonym">Nocardia autotrophica</name>
    <dbReference type="NCBI Taxonomy" id="2074"/>
    <lineage>
        <taxon>Bacteria</taxon>
        <taxon>Bacillati</taxon>
        <taxon>Actinomycetota</taxon>
        <taxon>Actinomycetes</taxon>
        <taxon>Pseudonocardiales</taxon>
        <taxon>Pseudonocardiaceae</taxon>
        <taxon>Pseudonocardia</taxon>
    </lineage>
</organism>
<protein>
    <submittedName>
        <fullName evidence="2">Major Facilitator Superfamily protein</fullName>
    </submittedName>
</protein>
<dbReference type="PANTHER" id="PTHR23537">
    <property type="match status" value="1"/>
</dbReference>
<feature type="transmembrane region" description="Helical" evidence="1">
    <location>
        <begin position="303"/>
        <end position="322"/>
    </location>
</feature>
<dbReference type="EMBL" id="MIGB01000049">
    <property type="protein sequence ID" value="OSY35599.1"/>
    <property type="molecule type" value="Genomic_DNA"/>
</dbReference>
<dbReference type="SUPFAM" id="SSF103473">
    <property type="entry name" value="MFS general substrate transporter"/>
    <property type="match status" value="1"/>
</dbReference>
<keyword evidence="1" id="KW-0812">Transmembrane</keyword>
<dbReference type="AlphaFoldDB" id="A0A1Y2MKT6"/>
<comment type="caution">
    <text evidence="2">The sequence shown here is derived from an EMBL/GenBank/DDBJ whole genome shotgun (WGS) entry which is preliminary data.</text>
</comment>
<sequence>MIARRSRSSPSDRPVLFALQMAAALAGAMGVGRFVYTPILPIMHAQAGLSDELGAVLATSNYAGYLAGALAGVVVPGLLWSRRTLRGGLVVVVASLALMPLTAAPELWIALRTLGGTASAVVFVIAVSSMARALRGESGYLLGWGVGGVGAGIALSGGVLHVLPDSASWTNAWYLSAALAGVLAAVAWSVRVPGPAAAPESSPVPDGCSGRRRVFVVLLVVYSLEGLGYIIAGTFLPAMIASVGTAGAGSGVWAIVGIAAAVSTVLWTRLGQGVRLPLLLVAALMLQAVGIALPALWPIPVMAVTGAVLFGGTFLAITGMAARIGDSTGVAVAMPLLTTGYSVGQILGPLSVLPVLDRGYGAALLVGAGFVTVAALVAVQLCREDGPRSRRS</sequence>
<dbReference type="PANTHER" id="PTHR23537:SF1">
    <property type="entry name" value="SUGAR TRANSPORTER"/>
    <property type="match status" value="1"/>
</dbReference>
<evidence type="ECO:0000313" key="2">
    <source>
        <dbReference type="EMBL" id="OSY35599.1"/>
    </source>
</evidence>
<gene>
    <name evidence="2" type="ORF">BG845_05934</name>
</gene>
<keyword evidence="1" id="KW-1133">Transmembrane helix</keyword>
<name>A0A1Y2MKT6_PSEAH</name>
<keyword evidence="1" id="KW-0472">Membrane</keyword>
<dbReference type="GO" id="GO:0005886">
    <property type="term" value="C:plasma membrane"/>
    <property type="evidence" value="ECO:0007669"/>
    <property type="project" value="TreeGrafter"/>
</dbReference>
<evidence type="ECO:0000256" key="1">
    <source>
        <dbReference type="SAM" id="Phobius"/>
    </source>
</evidence>
<feature type="transmembrane region" description="Helical" evidence="1">
    <location>
        <begin position="278"/>
        <end position="297"/>
    </location>
</feature>
<dbReference type="Pfam" id="PF06779">
    <property type="entry name" value="MFS_4"/>
    <property type="match status" value="1"/>
</dbReference>
<evidence type="ECO:0000313" key="3">
    <source>
        <dbReference type="Proteomes" id="UP000194360"/>
    </source>
</evidence>
<dbReference type="Gene3D" id="1.20.1250.20">
    <property type="entry name" value="MFS general substrate transporter like domains"/>
    <property type="match status" value="2"/>
</dbReference>
<feature type="transmembrane region" description="Helical" evidence="1">
    <location>
        <begin position="109"/>
        <end position="127"/>
    </location>
</feature>
<reference evidence="2 3" key="1">
    <citation type="submission" date="2016-09" db="EMBL/GenBank/DDBJ databases">
        <title>Pseudonocardia autotrophica DSM535, a candidate organism with high potential of specific P450 cytochromes.</title>
        <authorList>
            <person name="Grumaz C."/>
            <person name="Vainshtein Y."/>
            <person name="Kirstahler P."/>
            <person name="Sohn K."/>
        </authorList>
    </citation>
    <scope>NUCLEOTIDE SEQUENCE [LARGE SCALE GENOMIC DNA]</scope>
    <source>
        <strain evidence="2 3">DSM 535</strain>
    </source>
</reference>